<evidence type="ECO:0000313" key="2">
    <source>
        <dbReference type="EMBL" id="PGH55555.1"/>
    </source>
</evidence>
<evidence type="ECO:0000313" key="3">
    <source>
        <dbReference type="Proteomes" id="UP000225379"/>
    </source>
</evidence>
<dbReference type="EMBL" id="PDKW01000042">
    <property type="protein sequence ID" value="PGH55555.1"/>
    <property type="molecule type" value="Genomic_DNA"/>
</dbReference>
<dbReference type="InterPro" id="IPR045387">
    <property type="entry name" value="DUF6524"/>
</dbReference>
<comment type="caution">
    <text evidence="2">The sequence shown here is derived from an EMBL/GenBank/DDBJ whole genome shotgun (WGS) entry which is preliminary data.</text>
</comment>
<protein>
    <submittedName>
        <fullName evidence="2">Uncharacterized protein</fullName>
    </submittedName>
</protein>
<reference evidence="3" key="1">
    <citation type="submission" date="2017-10" db="EMBL/GenBank/DDBJ databases">
        <authorList>
            <person name="Kravchenko I.K."/>
            <person name="Grouzdev D.S."/>
        </authorList>
    </citation>
    <scope>NUCLEOTIDE SEQUENCE [LARGE SCALE GENOMIC DNA]</scope>
    <source>
        <strain evidence="3">B2</strain>
    </source>
</reference>
<evidence type="ECO:0000256" key="1">
    <source>
        <dbReference type="SAM" id="Phobius"/>
    </source>
</evidence>
<dbReference type="RefSeq" id="WP_098738270.1">
    <property type="nucleotide sequence ID" value="NZ_PDKW01000042.1"/>
</dbReference>
<dbReference type="Proteomes" id="UP000225379">
    <property type="component" value="Unassembled WGS sequence"/>
</dbReference>
<accession>A0A2B8BCA1</accession>
<proteinExistence type="predicted"/>
<feature type="transmembrane region" description="Helical" evidence="1">
    <location>
        <begin position="39"/>
        <end position="57"/>
    </location>
</feature>
<feature type="transmembrane region" description="Helical" evidence="1">
    <location>
        <begin position="64"/>
        <end position="84"/>
    </location>
</feature>
<dbReference type="OrthoDB" id="7272344at2"/>
<name>A0A2B8BCA1_9PROT</name>
<sequence length="134" mass="14590">MKSFGYLIRTVTCFLLLFATWNPTGYSYAAWLGTDDGSRLSVKIAVGLLLLALYAAYLRIAWVALRLPGILTAATILYSGYLSLRHLGVFAADAPLWSSYLALVLAGLVLASGVCWSHFKRRISGQSHVLTPPP</sequence>
<keyword evidence="1" id="KW-1133">Transmembrane helix</keyword>
<organism evidence="2 3">
    <name type="scientific">Azospirillum palustre</name>
    <dbReference type="NCBI Taxonomy" id="2044885"/>
    <lineage>
        <taxon>Bacteria</taxon>
        <taxon>Pseudomonadati</taxon>
        <taxon>Pseudomonadota</taxon>
        <taxon>Alphaproteobacteria</taxon>
        <taxon>Rhodospirillales</taxon>
        <taxon>Azospirillaceae</taxon>
        <taxon>Azospirillum</taxon>
    </lineage>
</organism>
<dbReference type="Pfam" id="PF20134">
    <property type="entry name" value="DUF6524"/>
    <property type="match status" value="1"/>
</dbReference>
<dbReference type="AlphaFoldDB" id="A0A2B8BCA1"/>
<keyword evidence="3" id="KW-1185">Reference proteome</keyword>
<feature type="transmembrane region" description="Helical" evidence="1">
    <location>
        <begin position="96"/>
        <end position="116"/>
    </location>
</feature>
<keyword evidence="1" id="KW-0472">Membrane</keyword>
<gene>
    <name evidence="2" type="ORF">CRT60_19900</name>
</gene>
<keyword evidence="1" id="KW-0812">Transmembrane</keyword>